<proteinExistence type="predicted"/>
<gene>
    <name evidence="4" type="ORF">KI810_15075</name>
</gene>
<dbReference type="EMBL" id="JAHCVK010000010">
    <property type="protein sequence ID" value="MBT0654381.1"/>
    <property type="molecule type" value="Genomic_DNA"/>
</dbReference>
<evidence type="ECO:0000259" key="3">
    <source>
        <dbReference type="Pfam" id="PF03358"/>
    </source>
</evidence>
<dbReference type="Proteomes" id="UP000756860">
    <property type="component" value="Unassembled WGS sequence"/>
</dbReference>
<comment type="caution">
    <text evidence="4">The sequence shown here is derived from an EMBL/GenBank/DDBJ whole genome shotgun (WGS) entry which is preliminary data.</text>
</comment>
<keyword evidence="2" id="KW-0288">FMN</keyword>
<keyword evidence="5" id="KW-1185">Reference proteome</keyword>
<dbReference type="SUPFAM" id="SSF52218">
    <property type="entry name" value="Flavoproteins"/>
    <property type="match status" value="1"/>
</dbReference>
<reference evidence="4 5" key="1">
    <citation type="submission" date="2021-05" db="EMBL/GenBank/DDBJ databases">
        <title>The draft genome of Geobacter luticola JCM 17780.</title>
        <authorList>
            <person name="Xu Z."/>
            <person name="Masuda Y."/>
            <person name="Itoh H."/>
            <person name="Senoo K."/>
        </authorList>
    </citation>
    <scope>NUCLEOTIDE SEQUENCE [LARGE SCALE GENOMIC DNA]</scope>
    <source>
        <strain evidence="4 5">JCM 17780</strain>
    </source>
</reference>
<name>A0ABS5SG86_9BACT</name>
<dbReference type="InterPro" id="IPR005025">
    <property type="entry name" value="FMN_Rdtase-like_dom"/>
</dbReference>
<dbReference type="Pfam" id="PF03358">
    <property type="entry name" value="FMN_red"/>
    <property type="match status" value="1"/>
</dbReference>
<dbReference type="RefSeq" id="WP_214176390.1">
    <property type="nucleotide sequence ID" value="NZ_JAHCVK010000010.1"/>
</dbReference>
<evidence type="ECO:0000256" key="2">
    <source>
        <dbReference type="ARBA" id="ARBA00022643"/>
    </source>
</evidence>
<accession>A0ABS5SG86</accession>
<dbReference type="InterPro" id="IPR029039">
    <property type="entry name" value="Flavoprotein-like_sf"/>
</dbReference>
<evidence type="ECO:0000256" key="1">
    <source>
        <dbReference type="ARBA" id="ARBA00022630"/>
    </source>
</evidence>
<dbReference type="PANTHER" id="PTHR43278">
    <property type="entry name" value="NAD(P)H-DEPENDENT FMN-CONTAINING OXIDOREDUCTASE YWQN-RELATED"/>
    <property type="match status" value="1"/>
</dbReference>
<evidence type="ECO:0000313" key="5">
    <source>
        <dbReference type="Proteomes" id="UP000756860"/>
    </source>
</evidence>
<sequence>MKILALIGSPRGMQGNTGRLLEEVLAGVHAEGGEVEVVSLAQAGMQPCVACDACHRTGICPLPDDYESIKEQLLGCDAFILASPNYIFSVTAQMKAFFDRCNGLIHCMALDGKYTALVETSGSGGDDEVLAYMAHVAGTLGALTVGSVGSPQAGVRTFPNEDELYGRARELGRALCAAVREKREFPEQDAFRQAFRARMQGVVGYMQEYWPFEREYWRNKG</sequence>
<organism evidence="4 5">
    <name type="scientific">Geomobilimonas luticola</name>
    <dbReference type="NCBI Taxonomy" id="1114878"/>
    <lineage>
        <taxon>Bacteria</taxon>
        <taxon>Pseudomonadati</taxon>
        <taxon>Thermodesulfobacteriota</taxon>
        <taxon>Desulfuromonadia</taxon>
        <taxon>Geobacterales</taxon>
        <taxon>Geobacteraceae</taxon>
        <taxon>Geomobilimonas</taxon>
    </lineage>
</organism>
<protein>
    <submittedName>
        <fullName evidence="4">Flavodoxin family protein</fullName>
    </submittedName>
</protein>
<dbReference type="Gene3D" id="3.40.50.360">
    <property type="match status" value="1"/>
</dbReference>
<dbReference type="InterPro" id="IPR051796">
    <property type="entry name" value="ISF_SsuE-like"/>
</dbReference>
<keyword evidence="1" id="KW-0285">Flavoprotein</keyword>
<feature type="domain" description="NADPH-dependent FMN reductase-like" evidence="3">
    <location>
        <begin position="1"/>
        <end position="147"/>
    </location>
</feature>
<dbReference type="PANTHER" id="PTHR43278:SF1">
    <property type="entry name" value="IRON-SULFUR FLAVOPROTEIN MJ1083"/>
    <property type="match status" value="1"/>
</dbReference>
<evidence type="ECO:0000313" key="4">
    <source>
        <dbReference type="EMBL" id="MBT0654381.1"/>
    </source>
</evidence>